<dbReference type="InterPro" id="IPR016024">
    <property type="entry name" value="ARM-type_fold"/>
</dbReference>
<dbReference type="SUPFAM" id="SSF48371">
    <property type="entry name" value="ARM repeat"/>
    <property type="match status" value="1"/>
</dbReference>
<evidence type="ECO:0000313" key="4">
    <source>
        <dbReference type="Proteomes" id="UP000676336"/>
    </source>
</evidence>
<evidence type="ECO:0000256" key="1">
    <source>
        <dbReference type="ARBA" id="ARBA00033345"/>
    </source>
</evidence>
<dbReference type="GO" id="GO:0000976">
    <property type="term" value="F:transcription cis-regulatory region binding"/>
    <property type="evidence" value="ECO:0007669"/>
    <property type="project" value="TreeGrafter"/>
</dbReference>
<dbReference type="PANTHER" id="PTHR15137:SF9">
    <property type="entry name" value="TRANSCRIPTION INITIATION FACTOR TFIID SUBUNIT 2"/>
    <property type="match status" value="1"/>
</dbReference>
<dbReference type="GO" id="GO:0016251">
    <property type="term" value="F:RNA polymerase II general transcription initiation factor activity"/>
    <property type="evidence" value="ECO:0007669"/>
    <property type="project" value="TreeGrafter"/>
</dbReference>
<dbReference type="GO" id="GO:0003682">
    <property type="term" value="F:chromatin binding"/>
    <property type="evidence" value="ECO:0007669"/>
    <property type="project" value="TreeGrafter"/>
</dbReference>
<evidence type="ECO:0000259" key="2">
    <source>
        <dbReference type="Pfam" id="PF25577"/>
    </source>
</evidence>
<comment type="caution">
    <text evidence="3">The sequence shown here is derived from an EMBL/GenBank/DDBJ whole genome shotgun (WGS) entry which is preliminary data.</text>
</comment>
<sequence length="439" mass="50938">WIRIDPDLKVIRELQFEQADYNWQCELRYERDILSQFEALEALKRYPSQNTRETLGTVLDSSHCFYRVRIECAHVLTHIANSMANTWTGTLATLSFFRRVFMSTNSTLTSTNVTTSSTNNVSLTAPSANIVRINDFSNPQMYMIQKTIPQAIAFQRNKDRVCPPEVINFLFELIHYNENSKNRFSDAFYRSSLIDALGNTLTNVGLTSTTTNVDLLLNHTLDNNTKRIFDEILLQLNFDKIIPSYGFCVTCSCLKVLHKLYIISGIPIDINVFYEYATYGMFDRVRLTACEILVEQIETRMNQDVFEYIFNLIANDHDYNLRRKIVQHLCRHPPFRQNQTCSLNNPITIHRLWSLMKNFSYDNHIRNDLVELYQIMFGLSRPNCLPPANEMTDSILKDELDDVSDTIVDIDPERLSYFRLARYADDTKAAANKLASTIK</sequence>
<proteinExistence type="predicted"/>
<reference evidence="3" key="1">
    <citation type="submission" date="2021-02" db="EMBL/GenBank/DDBJ databases">
        <authorList>
            <person name="Nowell W R."/>
        </authorList>
    </citation>
    <scope>NUCLEOTIDE SEQUENCE</scope>
</reference>
<accession>A0A8S2MD82</accession>
<organism evidence="3 4">
    <name type="scientific">Rotaria magnacalcarata</name>
    <dbReference type="NCBI Taxonomy" id="392030"/>
    <lineage>
        <taxon>Eukaryota</taxon>
        <taxon>Metazoa</taxon>
        <taxon>Spiralia</taxon>
        <taxon>Gnathifera</taxon>
        <taxon>Rotifera</taxon>
        <taxon>Eurotatoria</taxon>
        <taxon>Bdelloidea</taxon>
        <taxon>Philodinida</taxon>
        <taxon>Philodinidae</taxon>
        <taxon>Rotaria</taxon>
    </lineage>
</organism>
<protein>
    <recommendedName>
        <fullName evidence="1">Transcription initiation factor TFIID 150 kDa subunit</fullName>
    </recommendedName>
</protein>
<dbReference type="EMBL" id="CAJOBI010002654">
    <property type="protein sequence ID" value="CAF3938356.1"/>
    <property type="molecule type" value="Genomic_DNA"/>
</dbReference>
<dbReference type="InterPro" id="IPR037813">
    <property type="entry name" value="TAF2"/>
</dbReference>
<dbReference type="PANTHER" id="PTHR15137">
    <property type="entry name" value="TRANSCRIPTION INITIATION FACTOR TFIID"/>
    <property type="match status" value="1"/>
</dbReference>
<gene>
    <name evidence="3" type="ORF">SMN809_LOCUS8582</name>
</gene>
<dbReference type="GO" id="GO:0006367">
    <property type="term" value="P:transcription initiation at RNA polymerase II promoter"/>
    <property type="evidence" value="ECO:0007669"/>
    <property type="project" value="TreeGrafter"/>
</dbReference>
<dbReference type="InterPro" id="IPR057991">
    <property type="entry name" value="TPR_TAF2_C"/>
</dbReference>
<name>A0A8S2MD82_9BILA</name>
<dbReference type="Proteomes" id="UP000676336">
    <property type="component" value="Unassembled WGS sequence"/>
</dbReference>
<evidence type="ECO:0000313" key="3">
    <source>
        <dbReference type="EMBL" id="CAF3938356.1"/>
    </source>
</evidence>
<dbReference type="AlphaFoldDB" id="A0A8S2MD82"/>
<feature type="non-terminal residue" evidence="3">
    <location>
        <position position="439"/>
    </location>
</feature>
<dbReference type="Pfam" id="PF25577">
    <property type="entry name" value="TPR_TAF2_C"/>
    <property type="match status" value="1"/>
</dbReference>
<dbReference type="GO" id="GO:0005669">
    <property type="term" value="C:transcription factor TFIID complex"/>
    <property type="evidence" value="ECO:0007669"/>
    <property type="project" value="InterPro"/>
</dbReference>
<feature type="domain" description="Transcription initiation factor TFIID subunit 2 TPR repeats" evidence="2">
    <location>
        <begin position="20"/>
        <end position="391"/>
    </location>
</feature>